<dbReference type="Proteomes" id="UP001313282">
    <property type="component" value="Unassembled WGS sequence"/>
</dbReference>
<gene>
    <name evidence="2" type="ORF">TWF718_005822</name>
</gene>
<reference evidence="2 3" key="1">
    <citation type="submission" date="2019-10" db="EMBL/GenBank/DDBJ databases">
        <authorList>
            <person name="Palmer J.M."/>
        </authorList>
    </citation>
    <scope>NUCLEOTIDE SEQUENCE [LARGE SCALE GENOMIC DNA]</scope>
    <source>
        <strain evidence="2 3">TWF718</strain>
    </source>
</reference>
<dbReference type="AlphaFoldDB" id="A0AAN8N250"/>
<feature type="chain" id="PRO_5043030970" evidence="1">
    <location>
        <begin position="18"/>
        <end position="252"/>
    </location>
</feature>
<keyword evidence="1" id="KW-0732">Signal</keyword>
<name>A0AAN8N250_9PEZI</name>
<keyword evidence="3" id="KW-1185">Reference proteome</keyword>
<evidence type="ECO:0000256" key="1">
    <source>
        <dbReference type="SAM" id="SignalP"/>
    </source>
</evidence>
<dbReference type="EMBL" id="JAVHNR010000003">
    <property type="protein sequence ID" value="KAK6348001.1"/>
    <property type="molecule type" value="Genomic_DNA"/>
</dbReference>
<protein>
    <submittedName>
        <fullName evidence="2">Uncharacterized protein</fullName>
    </submittedName>
</protein>
<comment type="caution">
    <text evidence="2">The sequence shown here is derived from an EMBL/GenBank/DDBJ whole genome shotgun (WGS) entry which is preliminary data.</text>
</comment>
<sequence>MKLPSLAIFIFAASVIGAPNVRRSPGDKKDPAILDFQALRDFQKPKDNKNQYYNWYDNIFEDHWGERIDIGYTQFLEETLRKGWDSDSIYRKGDLCVEETTSVDPDPDFAKVPLERIVATPIFCERGIVILVQYDPGRAEPAGPQENRNVPCNSYAYRAYELAAAINNKYDGSGAFDPMFKRKAVPNTPDSLFGKVYQEVVSFKWRTFDEVNLRIVGRTRWSQDQSEWIILAILENSSDNCPFRVESFLANP</sequence>
<feature type="signal peptide" evidence="1">
    <location>
        <begin position="1"/>
        <end position="17"/>
    </location>
</feature>
<evidence type="ECO:0000313" key="3">
    <source>
        <dbReference type="Proteomes" id="UP001313282"/>
    </source>
</evidence>
<proteinExistence type="predicted"/>
<evidence type="ECO:0000313" key="2">
    <source>
        <dbReference type="EMBL" id="KAK6348001.1"/>
    </source>
</evidence>
<accession>A0AAN8N250</accession>
<organism evidence="2 3">
    <name type="scientific">Orbilia javanica</name>
    <dbReference type="NCBI Taxonomy" id="47235"/>
    <lineage>
        <taxon>Eukaryota</taxon>
        <taxon>Fungi</taxon>
        <taxon>Dikarya</taxon>
        <taxon>Ascomycota</taxon>
        <taxon>Pezizomycotina</taxon>
        <taxon>Orbiliomycetes</taxon>
        <taxon>Orbiliales</taxon>
        <taxon>Orbiliaceae</taxon>
        <taxon>Orbilia</taxon>
    </lineage>
</organism>